<name>A0A016W682_9BILA</name>
<reference evidence="3" key="1">
    <citation type="journal article" date="2015" name="Nat. Genet.">
        <title>The genome and transcriptome of the zoonotic hookworm Ancylostoma ceylanicum identify infection-specific gene families.</title>
        <authorList>
            <person name="Schwarz E.M."/>
            <person name="Hu Y."/>
            <person name="Antoshechkin I."/>
            <person name="Miller M.M."/>
            <person name="Sternberg P.W."/>
            <person name="Aroian R.V."/>
        </authorList>
    </citation>
    <scope>NUCLEOTIDE SEQUENCE</scope>
    <source>
        <strain evidence="3">HY135</strain>
    </source>
</reference>
<evidence type="ECO:0000313" key="2">
    <source>
        <dbReference type="EMBL" id="EYC35061.1"/>
    </source>
</evidence>
<evidence type="ECO:0000256" key="1">
    <source>
        <dbReference type="SAM" id="SignalP"/>
    </source>
</evidence>
<protein>
    <submittedName>
        <fullName evidence="2">Uncharacterized protein</fullName>
    </submittedName>
</protein>
<dbReference type="OrthoDB" id="10524288at2759"/>
<dbReference type="AlphaFoldDB" id="A0A016W682"/>
<organism evidence="2 3">
    <name type="scientific">Ancylostoma ceylanicum</name>
    <dbReference type="NCBI Taxonomy" id="53326"/>
    <lineage>
        <taxon>Eukaryota</taxon>
        <taxon>Metazoa</taxon>
        <taxon>Ecdysozoa</taxon>
        <taxon>Nematoda</taxon>
        <taxon>Chromadorea</taxon>
        <taxon>Rhabditida</taxon>
        <taxon>Rhabditina</taxon>
        <taxon>Rhabditomorpha</taxon>
        <taxon>Strongyloidea</taxon>
        <taxon>Ancylostomatidae</taxon>
        <taxon>Ancylostomatinae</taxon>
        <taxon>Ancylostoma</taxon>
    </lineage>
</organism>
<comment type="caution">
    <text evidence="2">The sequence shown here is derived from an EMBL/GenBank/DDBJ whole genome shotgun (WGS) entry which is preliminary data.</text>
</comment>
<gene>
    <name evidence="2" type="primary">Acey_s1163.g3717</name>
    <name evidence="2" type="ORF">Y032_1163g3717</name>
</gene>
<feature type="signal peptide" evidence="1">
    <location>
        <begin position="1"/>
        <end position="19"/>
    </location>
</feature>
<proteinExistence type="predicted"/>
<dbReference type="Proteomes" id="UP000024635">
    <property type="component" value="Unassembled WGS sequence"/>
</dbReference>
<evidence type="ECO:0000313" key="3">
    <source>
        <dbReference type="Proteomes" id="UP000024635"/>
    </source>
</evidence>
<accession>A0A016W682</accession>
<keyword evidence="1" id="KW-0732">Signal</keyword>
<sequence>MRLAVLILFLVFCVASTMSEYCGKGKICFPPKTCINSQCVGRTFRYKSYITLVYTKAPKKFCLMQHRRSAPRHLYVV</sequence>
<feature type="chain" id="PRO_5001491562" evidence="1">
    <location>
        <begin position="20"/>
        <end position="77"/>
    </location>
</feature>
<dbReference type="EMBL" id="JARK01000762">
    <property type="protein sequence ID" value="EYC35061.1"/>
    <property type="molecule type" value="Genomic_DNA"/>
</dbReference>
<keyword evidence="3" id="KW-1185">Reference proteome</keyword>